<sequence>MASRVTISKASTMSSNQEPEQLSSPPATPAPARKRPPAPARIRSPAPARIRSPAPARIRSPAKKVPAQTKATPVKVRAENLVEPVTPKSGRKRKVKETDVPAEGDPEELPHNLGTKIKVTTPARKKVKSIDAIEDGLNDPENRKIADKLEAEFGDPEAVHASPPKSAKKAKASTHTPGLSPFPDHPYPTPEQCIQVERILSTLHGPRNPPAEIPKASLTVAGCGEVPHVLDALIRTRLSAATTGKNSSMAFQGLVDTFRTVTDAYGRESVDWNAVRLATQPEVKKAIESGGLSNNKSKDIKAILDLVYAENQARSKALLASDDKAPGEENESDMEKKAEISRAEDDILSLDHLHLLPTNEAFDKLVSYPGIGDKTASCVLLFCLRRPSFAVDTHVFRLCKWLGWVPPKASRNQTFSHCEVRVPNNLKYPLHQLLIAHGKECPRCRANTGPSNADWDKGCVIEELVTRTEARKTGEPKTPKGKGVKGGKKAKKIIESQEEDESELSELEVDEMAEE</sequence>
<dbReference type="InterPro" id="IPR003265">
    <property type="entry name" value="HhH-GPD_domain"/>
</dbReference>
<feature type="region of interest" description="Disordered" evidence="1">
    <location>
        <begin position="470"/>
        <end position="515"/>
    </location>
</feature>
<dbReference type="InterPro" id="IPR023170">
    <property type="entry name" value="HhH_base_excis_C"/>
</dbReference>
<dbReference type="CDD" id="cd00056">
    <property type="entry name" value="ENDO3c"/>
    <property type="match status" value="1"/>
</dbReference>
<comment type="caution">
    <text evidence="3">The sequence shown here is derived from an EMBL/GenBank/DDBJ whole genome shotgun (WGS) entry which is preliminary data.</text>
</comment>
<reference evidence="3 4" key="1">
    <citation type="submission" date="2019-04" db="EMBL/GenBank/DDBJ databases">
        <title>High contiguity whole genome sequence and gene annotation resource for two Venturia nashicola isolates.</title>
        <authorList>
            <person name="Prokchorchik M."/>
            <person name="Won K."/>
            <person name="Lee Y."/>
            <person name="Choi E.D."/>
            <person name="Segonzac C."/>
            <person name="Sohn K.H."/>
        </authorList>
    </citation>
    <scope>NUCLEOTIDE SEQUENCE [LARGE SCALE GENOMIC DNA]</scope>
    <source>
        <strain evidence="3 4">PRI2</strain>
    </source>
</reference>
<evidence type="ECO:0000256" key="1">
    <source>
        <dbReference type="SAM" id="MobiDB-lite"/>
    </source>
</evidence>
<protein>
    <submittedName>
        <fullName evidence="3">Gb</fullName>
    </submittedName>
</protein>
<dbReference type="InterPro" id="IPR011257">
    <property type="entry name" value="DNA_glycosylase"/>
</dbReference>
<accession>A0A4Z1NS84</accession>
<feature type="region of interest" description="Disordered" evidence="1">
    <location>
        <begin position="1"/>
        <end position="126"/>
    </location>
</feature>
<evidence type="ECO:0000313" key="4">
    <source>
        <dbReference type="Proteomes" id="UP000298493"/>
    </source>
</evidence>
<keyword evidence="4" id="KW-1185">Reference proteome</keyword>
<dbReference type="SUPFAM" id="SSF48150">
    <property type="entry name" value="DNA-glycosylase"/>
    <property type="match status" value="1"/>
</dbReference>
<feature type="region of interest" description="Disordered" evidence="1">
    <location>
        <begin position="154"/>
        <end position="190"/>
    </location>
</feature>
<feature type="compositionally biased region" description="Low complexity" evidence="1">
    <location>
        <begin position="40"/>
        <end position="59"/>
    </location>
</feature>
<dbReference type="Gene3D" id="1.10.340.30">
    <property type="entry name" value="Hypothetical protein, domain 2"/>
    <property type="match status" value="1"/>
</dbReference>
<dbReference type="GO" id="GO:0000702">
    <property type="term" value="F:oxidized base lesion DNA N-glycosylase activity"/>
    <property type="evidence" value="ECO:0007669"/>
    <property type="project" value="UniProtKB-ARBA"/>
</dbReference>
<organism evidence="3 4">
    <name type="scientific">Venturia nashicola</name>
    <dbReference type="NCBI Taxonomy" id="86259"/>
    <lineage>
        <taxon>Eukaryota</taxon>
        <taxon>Fungi</taxon>
        <taxon>Dikarya</taxon>
        <taxon>Ascomycota</taxon>
        <taxon>Pezizomycotina</taxon>
        <taxon>Dothideomycetes</taxon>
        <taxon>Pleosporomycetidae</taxon>
        <taxon>Venturiales</taxon>
        <taxon>Venturiaceae</taxon>
        <taxon>Venturia</taxon>
    </lineage>
</organism>
<dbReference type="OrthoDB" id="5607at2759"/>
<dbReference type="AlphaFoldDB" id="A0A4Z1NS84"/>
<evidence type="ECO:0000259" key="2">
    <source>
        <dbReference type="SMART" id="SM00478"/>
    </source>
</evidence>
<dbReference type="Proteomes" id="UP000298493">
    <property type="component" value="Unassembled WGS sequence"/>
</dbReference>
<evidence type="ECO:0000313" key="3">
    <source>
        <dbReference type="EMBL" id="TID16037.1"/>
    </source>
</evidence>
<dbReference type="Gene3D" id="1.10.1670.10">
    <property type="entry name" value="Helix-hairpin-Helix base-excision DNA repair enzymes (C-terminal)"/>
    <property type="match status" value="1"/>
</dbReference>
<dbReference type="SMART" id="SM00478">
    <property type="entry name" value="ENDO3c"/>
    <property type="match status" value="1"/>
</dbReference>
<feature type="compositionally biased region" description="Basic residues" evidence="1">
    <location>
        <begin position="479"/>
        <end position="491"/>
    </location>
</feature>
<proteinExistence type="predicted"/>
<name>A0A4Z1NS84_9PEZI</name>
<feature type="domain" description="HhH-GPD" evidence="2">
    <location>
        <begin position="238"/>
        <end position="440"/>
    </location>
</feature>
<dbReference type="STRING" id="86259.A0A4Z1NS84"/>
<dbReference type="PANTHER" id="PTHR47203">
    <property type="match status" value="1"/>
</dbReference>
<gene>
    <name evidence="3" type="ORF">E6O75_ATG09095</name>
</gene>
<feature type="compositionally biased region" description="Acidic residues" evidence="1">
    <location>
        <begin position="496"/>
        <end position="515"/>
    </location>
</feature>
<dbReference type="Pfam" id="PF00730">
    <property type="entry name" value="HhH-GPD"/>
    <property type="match status" value="1"/>
</dbReference>
<dbReference type="EMBL" id="SNSC02000019">
    <property type="protein sequence ID" value="TID16037.1"/>
    <property type="molecule type" value="Genomic_DNA"/>
</dbReference>
<feature type="compositionally biased region" description="Polar residues" evidence="1">
    <location>
        <begin position="1"/>
        <end position="22"/>
    </location>
</feature>
<dbReference type="PANTHER" id="PTHR47203:SF1">
    <property type="entry name" value="HYPOTHETICAL BASE EXCISION DNA REPAIR PROTEIN (EUROFUNG)"/>
    <property type="match status" value="1"/>
</dbReference>
<dbReference type="GO" id="GO:0006285">
    <property type="term" value="P:base-excision repair, AP site formation"/>
    <property type="evidence" value="ECO:0007669"/>
    <property type="project" value="UniProtKB-ARBA"/>
</dbReference>